<dbReference type="PANTHER" id="PTHR43351:SF2">
    <property type="entry name" value="L(+)-TARTRATE DEHYDRATASE SUBUNIT BETA-RELATED"/>
    <property type="match status" value="1"/>
</dbReference>
<keyword evidence="6" id="KW-0456">Lyase</keyword>
<reference evidence="8 9" key="1">
    <citation type="submission" date="2016-10" db="EMBL/GenBank/DDBJ databases">
        <title>Complete Genome Sequence of Peptococcaceae strain DCMF.</title>
        <authorList>
            <person name="Edwards R.J."/>
            <person name="Holland S.I."/>
            <person name="Deshpande N.P."/>
            <person name="Wong Y.K."/>
            <person name="Ertan H."/>
            <person name="Manefield M."/>
            <person name="Russell T.L."/>
            <person name="Lee M.J."/>
        </authorList>
    </citation>
    <scope>NUCLEOTIDE SEQUENCE [LARGE SCALE GENOMIC DNA]</scope>
    <source>
        <strain evidence="8 9">DCMF</strain>
    </source>
</reference>
<dbReference type="Proteomes" id="UP000323521">
    <property type="component" value="Chromosome"/>
</dbReference>
<name>A0A3G1KRC8_FORW1</name>
<dbReference type="EMBL" id="CP017634">
    <property type="protein sequence ID" value="ATW24996.1"/>
    <property type="molecule type" value="Genomic_DNA"/>
</dbReference>
<keyword evidence="3" id="KW-0479">Metal-binding</keyword>
<evidence type="ECO:0000256" key="1">
    <source>
        <dbReference type="ARBA" id="ARBA00008876"/>
    </source>
</evidence>
<organism evidence="8 9">
    <name type="scientific">Formimonas warabiya</name>
    <dbReference type="NCBI Taxonomy" id="1761012"/>
    <lineage>
        <taxon>Bacteria</taxon>
        <taxon>Bacillati</taxon>
        <taxon>Bacillota</taxon>
        <taxon>Clostridia</taxon>
        <taxon>Eubacteriales</taxon>
        <taxon>Peptococcaceae</taxon>
        <taxon>Candidatus Formimonas</taxon>
    </lineage>
</organism>
<dbReference type="NCBIfam" id="TIGR00722">
    <property type="entry name" value="ttdA_fumA_fumB"/>
    <property type="match status" value="1"/>
</dbReference>
<evidence type="ECO:0000259" key="7">
    <source>
        <dbReference type="Pfam" id="PF05681"/>
    </source>
</evidence>
<proteinExistence type="inferred from homology"/>
<dbReference type="GO" id="GO:0051539">
    <property type="term" value="F:4 iron, 4 sulfur cluster binding"/>
    <property type="evidence" value="ECO:0007669"/>
    <property type="project" value="UniProtKB-KW"/>
</dbReference>
<dbReference type="Pfam" id="PF05681">
    <property type="entry name" value="Fumerase"/>
    <property type="match status" value="1"/>
</dbReference>
<keyword evidence="2" id="KW-0004">4Fe-4S</keyword>
<dbReference type="GO" id="GO:0046872">
    <property type="term" value="F:metal ion binding"/>
    <property type="evidence" value="ECO:0007669"/>
    <property type="project" value="UniProtKB-KW"/>
</dbReference>
<protein>
    <submittedName>
        <fullName evidence="8">Fumarate hydratase</fullName>
    </submittedName>
</protein>
<evidence type="ECO:0000256" key="6">
    <source>
        <dbReference type="ARBA" id="ARBA00023239"/>
    </source>
</evidence>
<evidence type="ECO:0000256" key="4">
    <source>
        <dbReference type="ARBA" id="ARBA00023004"/>
    </source>
</evidence>
<dbReference type="OrthoDB" id="9798978at2"/>
<dbReference type="PANTHER" id="PTHR43351">
    <property type="entry name" value="L(+)-TARTRATE DEHYDRATASE SUBUNIT BETA"/>
    <property type="match status" value="1"/>
</dbReference>
<evidence type="ECO:0000313" key="8">
    <source>
        <dbReference type="EMBL" id="ATW24996.1"/>
    </source>
</evidence>
<gene>
    <name evidence="8" type="ORF">DCMF_09600</name>
</gene>
<keyword evidence="9" id="KW-1185">Reference proteome</keyword>
<dbReference type="AlphaFoldDB" id="A0A3G1KRC8"/>
<evidence type="ECO:0000256" key="5">
    <source>
        <dbReference type="ARBA" id="ARBA00023014"/>
    </source>
</evidence>
<accession>A0A3G1KRC8</accession>
<evidence type="ECO:0000256" key="3">
    <source>
        <dbReference type="ARBA" id="ARBA00022723"/>
    </source>
</evidence>
<dbReference type="KEGG" id="fwa:DCMF_09600"/>
<feature type="domain" description="Fe-S hydro-lyase tartrate dehydratase alpha-type catalytic" evidence="7">
    <location>
        <begin position="11"/>
        <end position="282"/>
    </location>
</feature>
<comment type="similarity">
    <text evidence="1">Belongs to the class-I fumarase family.</text>
</comment>
<evidence type="ECO:0000313" key="9">
    <source>
        <dbReference type="Proteomes" id="UP000323521"/>
    </source>
</evidence>
<dbReference type="RefSeq" id="WP_148134235.1">
    <property type="nucleotide sequence ID" value="NZ_CP017634.1"/>
</dbReference>
<dbReference type="InterPro" id="IPR004646">
    <property type="entry name" value="Fe-S_hydro-lyase_TtdA-typ_cat"/>
</dbReference>
<dbReference type="GO" id="GO:0016829">
    <property type="term" value="F:lyase activity"/>
    <property type="evidence" value="ECO:0007669"/>
    <property type="project" value="UniProtKB-KW"/>
</dbReference>
<keyword evidence="5" id="KW-0411">Iron-sulfur</keyword>
<evidence type="ECO:0000256" key="2">
    <source>
        <dbReference type="ARBA" id="ARBA00022485"/>
    </source>
</evidence>
<keyword evidence="4" id="KW-0408">Iron</keyword>
<sequence length="287" mass="30880">MKSSYEEIVNKTAETLIKASNTFRPDQIQAYRTALAGEENSHARWVLETVLENALIAEEKKLPLCDDTGIPHVFLEIGSEVAVPPNFFRAVEEGVAKGLHLLPGRPMAVRGNDIERISQSAGMSDDPAALALAPIQVRTIPGDAIKLTVLMMGGGPEIRGKTQRIFHQHSLDVVLKEMVQWATEGADKLGCLPCVLIFGIGRSNVEAASLALEAAKEGDFSVQSDLEKRITDAVNESGIGPLGLGGKNTVLATFLKVGPQRASGVRIVSMRVGCCFDPRRATLTLNK</sequence>